<comment type="subcellular location">
    <subcellularLocation>
        <location evidence="1">Nucleus</location>
    </subcellularLocation>
</comment>
<dbReference type="InterPro" id="IPR013087">
    <property type="entry name" value="Znf_C2H2_type"/>
</dbReference>
<feature type="domain" description="C2H2-type" evidence="14">
    <location>
        <begin position="706"/>
        <end position="733"/>
    </location>
</feature>
<evidence type="ECO:0000256" key="4">
    <source>
        <dbReference type="ARBA" id="ARBA00022737"/>
    </source>
</evidence>
<evidence type="ECO:0000256" key="11">
    <source>
        <dbReference type="PROSITE-ProRule" id="PRU00042"/>
    </source>
</evidence>
<feature type="region of interest" description="Disordered" evidence="12">
    <location>
        <begin position="500"/>
        <end position="544"/>
    </location>
</feature>
<keyword evidence="13" id="KW-0732">Signal</keyword>
<evidence type="ECO:0000256" key="7">
    <source>
        <dbReference type="ARBA" id="ARBA00023015"/>
    </source>
</evidence>
<dbReference type="Pfam" id="PF16622">
    <property type="entry name" value="zf-C2H2_11"/>
    <property type="match status" value="1"/>
</dbReference>
<evidence type="ECO:0000256" key="12">
    <source>
        <dbReference type="SAM" id="MobiDB-lite"/>
    </source>
</evidence>
<evidence type="ECO:0000313" key="16">
    <source>
        <dbReference type="Proteomes" id="UP001152803"/>
    </source>
</evidence>
<dbReference type="PROSITE" id="PS00028">
    <property type="entry name" value="ZINC_FINGER_C2H2_1"/>
    <property type="match status" value="5"/>
</dbReference>
<dbReference type="PANTHER" id="PTHR21020:SF0">
    <property type="entry name" value="ZINC FINGER PROTEIN 800"/>
    <property type="match status" value="1"/>
</dbReference>
<feature type="region of interest" description="Disordered" evidence="12">
    <location>
        <begin position="731"/>
        <end position="754"/>
    </location>
</feature>
<feature type="signal peptide" evidence="13">
    <location>
        <begin position="1"/>
        <end position="28"/>
    </location>
</feature>
<evidence type="ECO:0000256" key="5">
    <source>
        <dbReference type="ARBA" id="ARBA00022771"/>
    </source>
</evidence>
<dbReference type="OrthoDB" id="10066279at2759"/>
<keyword evidence="6" id="KW-0862">Zinc</keyword>
<evidence type="ECO:0000256" key="8">
    <source>
        <dbReference type="ARBA" id="ARBA00023125"/>
    </source>
</evidence>
<keyword evidence="9" id="KW-0804">Transcription</keyword>
<evidence type="ECO:0000256" key="9">
    <source>
        <dbReference type="ARBA" id="ARBA00023163"/>
    </source>
</evidence>
<keyword evidence="4" id="KW-0677">Repeat</keyword>
<dbReference type="Gene3D" id="3.30.160.60">
    <property type="entry name" value="Classic Zinc Finger"/>
    <property type="match status" value="3"/>
</dbReference>
<organism evidence="15 16">
    <name type="scientific">Conger conger</name>
    <name type="common">Conger eel</name>
    <name type="synonym">Muraena conger</name>
    <dbReference type="NCBI Taxonomy" id="82655"/>
    <lineage>
        <taxon>Eukaryota</taxon>
        <taxon>Metazoa</taxon>
        <taxon>Chordata</taxon>
        <taxon>Craniata</taxon>
        <taxon>Vertebrata</taxon>
        <taxon>Euteleostomi</taxon>
        <taxon>Actinopterygii</taxon>
        <taxon>Neopterygii</taxon>
        <taxon>Teleostei</taxon>
        <taxon>Anguilliformes</taxon>
        <taxon>Congridae</taxon>
        <taxon>Conger</taxon>
    </lineage>
</organism>
<name>A0A9Q1DG41_CONCO</name>
<keyword evidence="8" id="KW-0238">DNA-binding</keyword>
<keyword evidence="7" id="KW-0805">Transcription regulation</keyword>
<dbReference type="GO" id="GO:0003677">
    <property type="term" value="F:DNA binding"/>
    <property type="evidence" value="ECO:0007669"/>
    <property type="project" value="UniProtKB-KW"/>
</dbReference>
<protein>
    <recommendedName>
        <fullName evidence="14">C2H2-type domain-containing protein</fullName>
    </recommendedName>
</protein>
<dbReference type="GO" id="GO:0008270">
    <property type="term" value="F:zinc ion binding"/>
    <property type="evidence" value="ECO:0007669"/>
    <property type="project" value="UniProtKB-KW"/>
</dbReference>
<dbReference type="InterPro" id="IPR039149">
    <property type="entry name" value="ZNF800"/>
</dbReference>
<feature type="compositionally biased region" description="Acidic residues" evidence="12">
    <location>
        <begin position="327"/>
        <end position="337"/>
    </location>
</feature>
<sequence>MRDGSWKIWLKMGNGTAFFISPLTLTECAVTGSPGESRMEKPHSTMRRRFLRKQCPTKVIEDVEEPKAKVQKAATKDQYCQTEQQHQGCCESAAAVGADKGTDKSADSPEAGPEPAVLVMEPGDPPLLQQQLQTSKSGIQQIIECFRSGTAQLKHILLKEVDTIFECKLCRSLFRGLPNLITHKEFYCFPREPDATEPPAEDKQSQAIRELLEAIYPRKDRQEYVVKLDPIETNQNAVFQRLTTEDEASLPEVQDPAHQPAAENPDPQEHLEEEEDEEEEEEEEEDEDDASGGEESKQAREESCEMTPEQEAESEAEEVKAEAEMAPVEDEPEANEEEDYKVSCCLCGKDFNSHRSVRRHCRKMHKTKMDELCKFTETSTIPISLFSTVRGRPSRPLASMGRDCPMCSKSFATMANVRRHFDEVHRGLRRDTITPDIATKPGQPLSLESSPSKQKPLPQKQYNLVACKCLMCRRQYSSQVMLGRHLRIVHKINILENGSAPTHIKDENHSAATSGANPSFHSEPDKRGQSATPKSRVKRENEAPRSRKVVRLSVGFDFKMLYCKLCKRQFSSKQNLSKHIDMHTDGNDIFIKFYRCPICNYDSRRKRDVIRHITVVHKKSSRYLARIIPNLESRAIKKPAETVLKSVVKRGPQKEDVNGRQEPSPAGSPAPTPRKQDPPAFSTVTRRQEALEASTEVKVTRNFSLHACEICGKAFAKKIYLESHKRSHKTAAAMSASEEGRTKGRSTRSKAFIW</sequence>
<feature type="domain" description="C2H2-type" evidence="14">
    <location>
        <begin position="342"/>
        <end position="370"/>
    </location>
</feature>
<feature type="chain" id="PRO_5040208809" description="C2H2-type domain-containing protein" evidence="13">
    <location>
        <begin position="29"/>
        <end position="754"/>
    </location>
</feature>
<feature type="domain" description="C2H2-type" evidence="14">
    <location>
        <begin position="561"/>
        <end position="588"/>
    </location>
</feature>
<evidence type="ECO:0000256" key="2">
    <source>
        <dbReference type="ARBA" id="ARBA00006991"/>
    </source>
</evidence>
<feature type="domain" description="C2H2-type" evidence="14">
    <location>
        <begin position="402"/>
        <end position="430"/>
    </location>
</feature>
<evidence type="ECO:0000256" key="1">
    <source>
        <dbReference type="ARBA" id="ARBA00004123"/>
    </source>
</evidence>
<feature type="compositionally biased region" description="Acidic residues" evidence="12">
    <location>
        <begin position="271"/>
        <end position="292"/>
    </location>
</feature>
<dbReference type="InterPro" id="IPR036236">
    <property type="entry name" value="Znf_C2H2_sf"/>
</dbReference>
<comment type="caution">
    <text evidence="15">The sequence shown here is derived from an EMBL/GenBank/DDBJ whole genome shotgun (WGS) entry which is preliminary data.</text>
</comment>
<dbReference type="PANTHER" id="PTHR21020">
    <property type="entry name" value="ZINC FINGER PROTEIN 800"/>
    <property type="match status" value="1"/>
</dbReference>
<evidence type="ECO:0000256" key="3">
    <source>
        <dbReference type="ARBA" id="ARBA00022723"/>
    </source>
</evidence>
<comment type="similarity">
    <text evidence="2">Belongs to the krueppel C2H2-type zinc-finger protein family.</text>
</comment>
<keyword evidence="10" id="KW-0539">Nucleus</keyword>
<dbReference type="EMBL" id="JAFJMO010000008">
    <property type="protein sequence ID" value="KAJ8269132.1"/>
    <property type="molecule type" value="Genomic_DNA"/>
</dbReference>
<keyword evidence="5 11" id="KW-0863">Zinc-finger</keyword>
<feature type="region of interest" description="Disordered" evidence="12">
    <location>
        <begin position="249"/>
        <end position="337"/>
    </location>
</feature>
<reference evidence="15" key="1">
    <citation type="journal article" date="2023" name="Science">
        <title>Genome structures resolve the early diversification of teleost fishes.</title>
        <authorList>
            <person name="Parey E."/>
            <person name="Louis A."/>
            <person name="Montfort J."/>
            <person name="Bouchez O."/>
            <person name="Roques C."/>
            <person name="Iampietro C."/>
            <person name="Lluch J."/>
            <person name="Castinel A."/>
            <person name="Donnadieu C."/>
            <person name="Desvignes T."/>
            <person name="Floi Bucao C."/>
            <person name="Jouanno E."/>
            <person name="Wen M."/>
            <person name="Mejri S."/>
            <person name="Dirks R."/>
            <person name="Jansen H."/>
            <person name="Henkel C."/>
            <person name="Chen W.J."/>
            <person name="Zahm M."/>
            <person name="Cabau C."/>
            <person name="Klopp C."/>
            <person name="Thompson A.W."/>
            <person name="Robinson-Rechavi M."/>
            <person name="Braasch I."/>
            <person name="Lecointre G."/>
            <person name="Bobe J."/>
            <person name="Postlethwait J.H."/>
            <person name="Berthelot C."/>
            <person name="Roest Crollius H."/>
            <person name="Guiguen Y."/>
        </authorList>
    </citation>
    <scope>NUCLEOTIDE SEQUENCE</scope>
    <source>
        <strain evidence="15">Concon-B</strain>
    </source>
</reference>
<keyword evidence="3" id="KW-0479">Metal-binding</keyword>
<dbReference type="AlphaFoldDB" id="A0A9Q1DG41"/>
<feature type="region of interest" description="Disordered" evidence="12">
    <location>
        <begin position="432"/>
        <end position="457"/>
    </location>
</feature>
<feature type="region of interest" description="Disordered" evidence="12">
    <location>
        <begin position="647"/>
        <end position="684"/>
    </location>
</feature>
<dbReference type="SUPFAM" id="SSF57667">
    <property type="entry name" value="beta-beta-alpha zinc fingers"/>
    <property type="match status" value="1"/>
</dbReference>
<evidence type="ECO:0000313" key="15">
    <source>
        <dbReference type="EMBL" id="KAJ8269132.1"/>
    </source>
</evidence>
<proteinExistence type="inferred from homology"/>
<keyword evidence="16" id="KW-1185">Reference proteome</keyword>
<dbReference type="PROSITE" id="PS50157">
    <property type="entry name" value="ZINC_FINGER_C2H2_2"/>
    <property type="match status" value="4"/>
</dbReference>
<evidence type="ECO:0000256" key="6">
    <source>
        <dbReference type="ARBA" id="ARBA00022833"/>
    </source>
</evidence>
<dbReference type="SMART" id="SM00355">
    <property type="entry name" value="ZnF_C2H2"/>
    <property type="match status" value="7"/>
</dbReference>
<evidence type="ECO:0000256" key="10">
    <source>
        <dbReference type="ARBA" id="ARBA00023242"/>
    </source>
</evidence>
<evidence type="ECO:0000256" key="13">
    <source>
        <dbReference type="SAM" id="SignalP"/>
    </source>
</evidence>
<dbReference type="Pfam" id="PF00096">
    <property type="entry name" value="zf-C2H2"/>
    <property type="match status" value="2"/>
</dbReference>
<evidence type="ECO:0000259" key="14">
    <source>
        <dbReference type="PROSITE" id="PS50157"/>
    </source>
</evidence>
<feature type="compositionally biased region" description="Basic and acidic residues" evidence="12">
    <location>
        <begin position="294"/>
        <end position="303"/>
    </location>
</feature>
<dbReference type="InterPro" id="IPR041697">
    <property type="entry name" value="Znf-C2H2_11"/>
</dbReference>
<feature type="compositionally biased region" description="Polar residues" evidence="12">
    <location>
        <begin position="510"/>
        <end position="520"/>
    </location>
</feature>
<dbReference type="Proteomes" id="UP001152803">
    <property type="component" value="Unassembled WGS sequence"/>
</dbReference>
<accession>A0A9Q1DG41</accession>
<gene>
    <name evidence="15" type="ORF">COCON_G00117390</name>
</gene>
<dbReference type="GO" id="GO:0005634">
    <property type="term" value="C:nucleus"/>
    <property type="evidence" value="ECO:0007669"/>
    <property type="project" value="UniProtKB-SubCell"/>
</dbReference>